<feature type="transmembrane region" description="Helical" evidence="8">
    <location>
        <begin position="300"/>
        <end position="333"/>
    </location>
</feature>
<gene>
    <name evidence="9" type="ORF">SAMN04487893_10824</name>
</gene>
<keyword evidence="6 8" id="KW-1133">Transmembrane helix</keyword>
<evidence type="ECO:0000256" key="5">
    <source>
        <dbReference type="ARBA" id="ARBA00022692"/>
    </source>
</evidence>
<evidence type="ECO:0000256" key="2">
    <source>
        <dbReference type="ARBA" id="ARBA00009773"/>
    </source>
</evidence>
<evidence type="ECO:0000313" key="9">
    <source>
        <dbReference type="EMBL" id="SFJ45673.1"/>
    </source>
</evidence>
<feature type="transmembrane region" description="Helical" evidence="8">
    <location>
        <begin position="150"/>
        <end position="170"/>
    </location>
</feature>
<organism evidence="9 10">
    <name type="scientific">Myroides guanonis</name>
    <dbReference type="NCBI Taxonomy" id="1150112"/>
    <lineage>
        <taxon>Bacteria</taxon>
        <taxon>Pseudomonadati</taxon>
        <taxon>Bacteroidota</taxon>
        <taxon>Flavobacteriia</taxon>
        <taxon>Flavobacteriales</taxon>
        <taxon>Flavobacteriaceae</taxon>
        <taxon>Myroides</taxon>
    </lineage>
</organism>
<evidence type="ECO:0000256" key="6">
    <source>
        <dbReference type="ARBA" id="ARBA00022989"/>
    </source>
</evidence>
<comment type="subcellular location">
    <subcellularLocation>
        <location evidence="1">Cell membrane</location>
        <topology evidence="1">Multi-pass membrane protein</topology>
    </subcellularLocation>
</comment>
<keyword evidence="10" id="KW-1185">Reference proteome</keyword>
<dbReference type="PANTHER" id="PTHR21716">
    <property type="entry name" value="TRANSMEMBRANE PROTEIN"/>
    <property type="match status" value="1"/>
</dbReference>
<reference evidence="10" key="1">
    <citation type="submission" date="2016-10" db="EMBL/GenBank/DDBJ databases">
        <authorList>
            <person name="Varghese N."/>
            <person name="Submissions S."/>
        </authorList>
    </citation>
    <scope>NUCLEOTIDE SEQUENCE [LARGE SCALE GENOMIC DNA]</scope>
    <source>
        <strain evidence="10">DSM 26542</strain>
    </source>
</reference>
<dbReference type="STRING" id="1150112.SAMN04487893_10824"/>
<dbReference type="OrthoDB" id="9793390at2"/>
<comment type="similarity">
    <text evidence="2">Belongs to the autoinducer-2 exporter (AI-2E) (TC 2.A.86) family.</text>
</comment>
<keyword evidence="4" id="KW-1003">Cell membrane</keyword>
<evidence type="ECO:0000256" key="4">
    <source>
        <dbReference type="ARBA" id="ARBA00022475"/>
    </source>
</evidence>
<dbReference type="RefSeq" id="WP_090679033.1">
    <property type="nucleotide sequence ID" value="NZ_FORU01000008.1"/>
</dbReference>
<feature type="transmembrane region" description="Helical" evidence="8">
    <location>
        <begin position="269"/>
        <end position="288"/>
    </location>
</feature>
<dbReference type="GO" id="GO:0055085">
    <property type="term" value="P:transmembrane transport"/>
    <property type="evidence" value="ECO:0007669"/>
    <property type="project" value="TreeGrafter"/>
</dbReference>
<feature type="transmembrane region" description="Helical" evidence="8">
    <location>
        <begin position="35"/>
        <end position="54"/>
    </location>
</feature>
<dbReference type="AlphaFoldDB" id="A0A1I3RGG0"/>
<feature type="transmembrane region" description="Helical" evidence="8">
    <location>
        <begin position="66"/>
        <end position="86"/>
    </location>
</feature>
<feature type="transmembrane region" description="Helical" evidence="8">
    <location>
        <begin position="9"/>
        <end position="29"/>
    </location>
</feature>
<proteinExistence type="inferred from homology"/>
<accession>A0A1I3RGG0</accession>
<keyword evidence="5 8" id="KW-0812">Transmembrane</keyword>
<feature type="transmembrane region" description="Helical" evidence="8">
    <location>
        <begin position="232"/>
        <end position="262"/>
    </location>
</feature>
<evidence type="ECO:0000256" key="7">
    <source>
        <dbReference type="ARBA" id="ARBA00023136"/>
    </source>
</evidence>
<keyword evidence="3" id="KW-0813">Transport</keyword>
<dbReference type="PANTHER" id="PTHR21716:SF53">
    <property type="entry name" value="PERMEASE PERM-RELATED"/>
    <property type="match status" value="1"/>
</dbReference>
<feature type="transmembrane region" description="Helical" evidence="8">
    <location>
        <begin position="204"/>
        <end position="226"/>
    </location>
</feature>
<keyword evidence="7 8" id="KW-0472">Membrane</keyword>
<evidence type="ECO:0000313" key="10">
    <source>
        <dbReference type="Proteomes" id="UP000243887"/>
    </source>
</evidence>
<evidence type="ECO:0000256" key="3">
    <source>
        <dbReference type="ARBA" id="ARBA00022448"/>
    </source>
</evidence>
<protein>
    <submittedName>
        <fullName evidence="9">Predicted PurR-regulated permease PerM</fullName>
    </submittedName>
</protein>
<evidence type="ECO:0000256" key="8">
    <source>
        <dbReference type="SAM" id="Phobius"/>
    </source>
</evidence>
<sequence length="377" mass="42113">MEKTRSYPFYIKISCVLISLILLICIGIIGESIIVPLFLAMLISTLLIPLSVFMERRFHFSRSLSAISSTLLFLAVVVGILFVVGAQMSRLTQEWPAFEEQLVSGVHSIQLWVQDTFGIQQSKQLDFITEHAASSLSTGTDLLAKTLSSISTMLMYLVFTVIYTIFLLIYRRHLVKFLVICFKHKHKNTVVKIIVEIQTMVKKYLIGLLLQMILVTIMTFIAYTILGIKYNFMLAIITGLLNVLPYIGIFMAMLIGVLITFATTSASHVVLVLIALVIIHAIDGNIIMPKIVGSKVKVNSLVVVIGLVIGHMMWGISGMLLAIPTLAIAKIVFDRVDGMRAWGFLLGEEENENPMLNFSISKMLKGKHKFPDKDDVN</sequence>
<evidence type="ECO:0000256" key="1">
    <source>
        <dbReference type="ARBA" id="ARBA00004651"/>
    </source>
</evidence>
<dbReference type="InterPro" id="IPR002549">
    <property type="entry name" value="AI-2E-like"/>
</dbReference>
<dbReference type="Pfam" id="PF01594">
    <property type="entry name" value="AI-2E_transport"/>
    <property type="match status" value="1"/>
</dbReference>
<dbReference type="GO" id="GO:0005886">
    <property type="term" value="C:plasma membrane"/>
    <property type="evidence" value="ECO:0007669"/>
    <property type="project" value="UniProtKB-SubCell"/>
</dbReference>
<dbReference type="EMBL" id="FORU01000008">
    <property type="protein sequence ID" value="SFJ45673.1"/>
    <property type="molecule type" value="Genomic_DNA"/>
</dbReference>
<name>A0A1I3RGG0_9FLAO</name>
<dbReference type="Proteomes" id="UP000243887">
    <property type="component" value="Unassembled WGS sequence"/>
</dbReference>